<accession>A0A2P8G808</accession>
<reference evidence="1 2" key="1">
    <citation type="submission" date="2018-03" db="EMBL/GenBank/DDBJ databases">
        <title>Genomic Encyclopedia of Archaeal and Bacterial Type Strains, Phase II (KMG-II): from individual species to whole genera.</title>
        <authorList>
            <person name="Goeker M."/>
        </authorList>
    </citation>
    <scope>NUCLEOTIDE SEQUENCE [LARGE SCALE GENOMIC DNA]</scope>
    <source>
        <strain evidence="1 2">DSM 29057</strain>
    </source>
</reference>
<dbReference type="InterPro" id="IPR052552">
    <property type="entry name" value="YeaO-like"/>
</dbReference>
<evidence type="ECO:0000313" key="2">
    <source>
        <dbReference type="Proteomes" id="UP000241964"/>
    </source>
</evidence>
<dbReference type="EMBL" id="PYAS01000004">
    <property type="protein sequence ID" value="PSL30106.1"/>
    <property type="molecule type" value="Genomic_DNA"/>
</dbReference>
<name>A0A2P8G808_9BACT</name>
<comment type="caution">
    <text evidence="1">The sequence shown here is derived from an EMBL/GenBank/DDBJ whole genome shotgun (WGS) entry which is preliminary data.</text>
</comment>
<dbReference type="PANTHER" id="PTHR36849">
    <property type="entry name" value="CYTOPLASMIC PROTEIN-RELATED"/>
    <property type="match status" value="1"/>
</dbReference>
<protein>
    <submittedName>
        <fullName evidence="1">Uncharacterized protein YeaO (DUF488 family)</fullName>
    </submittedName>
</protein>
<proteinExistence type="predicted"/>
<sequence length="115" mass="13302">MTIKTKRIYEPAAATDGYRVLVDRLWPRGLTKEAAGIDRWMKEVAPSNELRTWFHAHMDEWDEFSARYKAELKDSDALTALREIVSDHKVVTLLFAAKTEDRNQALVLKELLEKA</sequence>
<evidence type="ECO:0000313" key="1">
    <source>
        <dbReference type="EMBL" id="PSL30106.1"/>
    </source>
</evidence>
<dbReference type="AlphaFoldDB" id="A0A2P8G808"/>
<gene>
    <name evidence="1" type="ORF">CLV60_10448</name>
</gene>
<dbReference type="PANTHER" id="PTHR36849:SF1">
    <property type="entry name" value="CYTOPLASMIC PROTEIN"/>
    <property type="match status" value="1"/>
</dbReference>
<organism evidence="1 2">
    <name type="scientific">Dyadobacter jiangsuensis</name>
    <dbReference type="NCBI Taxonomy" id="1591085"/>
    <lineage>
        <taxon>Bacteria</taxon>
        <taxon>Pseudomonadati</taxon>
        <taxon>Bacteroidota</taxon>
        <taxon>Cytophagia</taxon>
        <taxon>Cytophagales</taxon>
        <taxon>Spirosomataceae</taxon>
        <taxon>Dyadobacter</taxon>
    </lineage>
</organism>
<dbReference type="Pfam" id="PF22752">
    <property type="entry name" value="DUF488-N3i"/>
    <property type="match status" value="1"/>
</dbReference>
<dbReference type="Proteomes" id="UP000241964">
    <property type="component" value="Unassembled WGS sequence"/>
</dbReference>
<dbReference type="RefSeq" id="WP_106595024.1">
    <property type="nucleotide sequence ID" value="NZ_PYAS01000004.1"/>
</dbReference>
<keyword evidence="2" id="KW-1185">Reference proteome</keyword>
<dbReference type="OrthoDB" id="9790745at2"/>